<dbReference type="Proteomes" id="UP000306602">
    <property type="component" value="Unassembled WGS sequence"/>
</dbReference>
<dbReference type="PANTHER" id="PTHR30055:SF234">
    <property type="entry name" value="HTH-TYPE TRANSCRIPTIONAL REGULATOR BETI"/>
    <property type="match status" value="1"/>
</dbReference>
<keyword evidence="7" id="KW-1185">Reference proteome</keyword>
<dbReference type="Pfam" id="PF00440">
    <property type="entry name" value="TetR_N"/>
    <property type="match status" value="1"/>
</dbReference>
<dbReference type="Pfam" id="PF13305">
    <property type="entry name" value="TetR_C_33"/>
    <property type="match status" value="1"/>
</dbReference>
<dbReference type="InterPro" id="IPR001647">
    <property type="entry name" value="HTH_TetR"/>
</dbReference>
<evidence type="ECO:0000256" key="2">
    <source>
        <dbReference type="ARBA" id="ARBA00023125"/>
    </source>
</evidence>
<dbReference type="InterPro" id="IPR036271">
    <property type="entry name" value="Tet_transcr_reg_TetR-rel_C_sf"/>
</dbReference>
<proteinExistence type="predicted"/>
<dbReference type="InterPro" id="IPR050109">
    <property type="entry name" value="HTH-type_TetR-like_transc_reg"/>
</dbReference>
<dbReference type="PRINTS" id="PR00455">
    <property type="entry name" value="HTHTETR"/>
</dbReference>
<dbReference type="Gene3D" id="1.10.357.10">
    <property type="entry name" value="Tetracycline Repressor, domain 2"/>
    <property type="match status" value="1"/>
</dbReference>
<feature type="DNA-binding region" description="H-T-H motif" evidence="4">
    <location>
        <begin position="37"/>
        <end position="56"/>
    </location>
</feature>
<dbReference type="GO" id="GO:0000976">
    <property type="term" value="F:transcription cis-regulatory region binding"/>
    <property type="evidence" value="ECO:0007669"/>
    <property type="project" value="TreeGrafter"/>
</dbReference>
<protein>
    <submittedName>
        <fullName evidence="6">TetR/AcrR family transcriptional regulator</fullName>
    </submittedName>
</protein>
<dbReference type="PROSITE" id="PS50977">
    <property type="entry name" value="HTH_TETR_2"/>
    <property type="match status" value="1"/>
</dbReference>
<dbReference type="RefSeq" id="WP_136462685.1">
    <property type="nucleotide sequence ID" value="NZ_SRKY01000002.1"/>
</dbReference>
<dbReference type="AlphaFoldDB" id="A0A4S4NEV5"/>
<dbReference type="GO" id="GO:0003700">
    <property type="term" value="F:DNA-binding transcription factor activity"/>
    <property type="evidence" value="ECO:0007669"/>
    <property type="project" value="TreeGrafter"/>
</dbReference>
<name>A0A4S4NEV5_9RHOB</name>
<dbReference type="InterPro" id="IPR009057">
    <property type="entry name" value="Homeodomain-like_sf"/>
</dbReference>
<dbReference type="SUPFAM" id="SSF48498">
    <property type="entry name" value="Tetracyclin repressor-like, C-terminal domain"/>
    <property type="match status" value="1"/>
</dbReference>
<dbReference type="PANTHER" id="PTHR30055">
    <property type="entry name" value="HTH-TYPE TRANSCRIPTIONAL REGULATOR RUTR"/>
    <property type="match status" value="1"/>
</dbReference>
<keyword evidence="2 4" id="KW-0238">DNA-binding</keyword>
<keyword evidence="3" id="KW-0804">Transcription</keyword>
<dbReference type="SUPFAM" id="SSF46689">
    <property type="entry name" value="Homeodomain-like"/>
    <property type="match status" value="1"/>
</dbReference>
<evidence type="ECO:0000313" key="7">
    <source>
        <dbReference type="Proteomes" id="UP000306602"/>
    </source>
</evidence>
<evidence type="ECO:0000313" key="6">
    <source>
        <dbReference type="EMBL" id="THH37087.1"/>
    </source>
</evidence>
<dbReference type="EMBL" id="SRKY01000002">
    <property type="protein sequence ID" value="THH37087.1"/>
    <property type="molecule type" value="Genomic_DNA"/>
</dbReference>
<evidence type="ECO:0000256" key="4">
    <source>
        <dbReference type="PROSITE-ProRule" id="PRU00335"/>
    </source>
</evidence>
<keyword evidence="1" id="KW-0805">Transcription regulation</keyword>
<sequence length="201" mass="22075">MTGQPASKTEMRRAKLREKLIDVAEQRIAEGGLHALKARDVAREAGCAVGAIYTHFEDLQALVMAVNGRTFQRIGAAIRGALDTQDAEDPHAQLIVMSHAYLAFAAENTALWRAVFDLDMSSDGPVPEWYMIELAKLFELIALPMNRIFPSKSADALDMTVRGLFSAVHGIVLLGLEKRISAVPMDRIEAMISELLNDVGR</sequence>
<dbReference type="InterPro" id="IPR025996">
    <property type="entry name" value="MT1864/Rv1816-like_C"/>
</dbReference>
<evidence type="ECO:0000256" key="3">
    <source>
        <dbReference type="ARBA" id="ARBA00023163"/>
    </source>
</evidence>
<accession>A0A4S4NEV5</accession>
<organism evidence="6 7">
    <name type="scientific">Aliishimia ponticola</name>
    <dbReference type="NCBI Taxonomy" id="2499833"/>
    <lineage>
        <taxon>Bacteria</taxon>
        <taxon>Pseudomonadati</taxon>
        <taxon>Pseudomonadota</taxon>
        <taxon>Alphaproteobacteria</taxon>
        <taxon>Rhodobacterales</taxon>
        <taxon>Paracoccaceae</taxon>
        <taxon>Aliishimia</taxon>
    </lineage>
</organism>
<dbReference type="OrthoDB" id="7223515at2"/>
<evidence type="ECO:0000256" key="1">
    <source>
        <dbReference type="ARBA" id="ARBA00023015"/>
    </source>
</evidence>
<evidence type="ECO:0000259" key="5">
    <source>
        <dbReference type="PROSITE" id="PS50977"/>
    </source>
</evidence>
<gene>
    <name evidence="6" type="ORF">E4Z66_09125</name>
</gene>
<feature type="domain" description="HTH tetR-type" evidence="5">
    <location>
        <begin position="14"/>
        <end position="74"/>
    </location>
</feature>
<reference evidence="6 7" key="1">
    <citation type="submission" date="2019-04" db="EMBL/GenBank/DDBJ databases">
        <title>Shimia ponticola sp. nov., isolated from seawater.</title>
        <authorList>
            <person name="Kim Y.-O."/>
            <person name="Yoon J.-H."/>
        </authorList>
    </citation>
    <scope>NUCLEOTIDE SEQUENCE [LARGE SCALE GENOMIC DNA]</scope>
    <source>
        <strain evidence="6 7">MYP11</strain>
    </source>
</reference>
<comment type="caution">
    <text evidence="6">The sequence shown here is derived from an EMBL/GenBank/DDBJ whole genome shotgun (WGS) entry which is preliminary data.</text>
</comment>